<evidence type="ECO:0000313" key="4">
    <source>
        <dbReference type="EMBL" id="KAG9965052.1"/>
    </source>
</evidence>
<keyword evidence="2" id="KW-0472">Membrane</keyword>
<organism evidence="4 5">
    <name type="scientific">Aureobasidium melanogenum</name>
    <name type="common">Aureobasidium pullulans var. melanogenum</name>
    <dbReference type="NCBI Taxonomy" id="46634"/>
    <lineage>
        <taxon>Eukaryota</taxon>
        <taxon>Fungi</taxon>
        <taxon>Dikarya</taxon>
        <taxon>Ascomycota</taxon>
        <taxon>Pezizomycotina</taxon>
        <taxon>Dothideomycetes</taxon>
        <taxon>Dothideomycetidae</taxon>
        <taxon>Dothideales</taxon>
        <taxon>Saccotheciaceae</taxon>
        <taxon>Aureobasidium</taxon>
    </lineage>
</organism>
<feature type="region of interest" description="Disordered" evidence="1">
    <location>
        <begin position="1"/>
        <end position="31"/>
    </location>
</feature>
<dbReference type="EMBL" id="JAHFXS010003794">
    <property type="protein sequence ID" value="KAG9964748.1"/>
    <property type="molecule type" value="Genomic_DNA"/>
</dbReference>
<evidence type="ECO:0000256" key="2">
    <source>
        <dbReference type="SAM" id="Phobius"/>
    </source>
</evidence>
<evidence type="ECO:0000313" key="5">
    <source>
        <dbReference type="Proteomes" id="UP000729357"/>
    </source>
</evidence>
<dbReference type="PANTHER" id="PTHR42100:SF1">
    <property type="entry name" value="OXIDOREDUCTASE 178 KDA SUBUNIT, PUTATIVE (AFU_ORTHOLOGUE AFUA_8G04320)-RELATED"/>
    <property type="match status" value="1"/>
</dbReference>
<reference evidence="4" key="1">
    <citation type="journal article" date="2021" name="J Fungi (Basel)">
        <title>Virulence traits and population genomics of the black yeast Aureobasidium melanogenum.</title>
        <authorList>
            <person name="Cernosa A."/>
            <person name="Sun X."/>
            <person name="Gostincar C."/>
            <person name="Fang C."/>
            <person name="Gunde-Cimerman N."/>
            <person name="Song Z."/>
        </authorList>
    </citation>
    <scope>NUCLEOTIDE SEQUENCE</scope>
    <source>
        <strain evidence="4">EXF-9298</strain>
    </source>
</reference>
<proteinExistence type="predicted"/>
<comment type="caution">
    <text evidence="4">The sequence shown here is derived from an EMBL/GenBank/DDBJ whole genome shotgun (WGS) entry which is preliminary data.</text>
</comment>
<evidence type="ECO:0000313" key="3">
    <source>
        <dbReference type="EMBL" id="KAG9964748.1"/>
    </source>
</evidence>
<gene>
    <name evidence="4" type="ORF">KCU98_g16513</name>
    <name evidence="3" type="ORF">KCU98_g16530</name>
</gene>
<dbReference type="AlphaFoldDB" id="A0A9P8FB71"/>
<sequence>MQAFRRSAAQTARAVTRQQTKRYAHHEAPAAGSIKYPEEEKLGTGFFMAMSLIPIGYLMYQFAGPGNYEHKYLTRVINSYDGYR</sequence>
<name>A0A9P8FB71_AURME</name>
<dbReference type="GO" id="GO:0005739">
    <property type="term" value="C:mitochondrion"/>
    <property type="evidence" value="ECO:0007669"/>
    <property type="project" value="InterPro"/>
</dbReference>
<dbReference type="Proteomes" id="UP000729357">
    <property type="component" value="Unassembled WGS sequence"/>
</dbReference>
<feature type="transmembrane region" description="Helical" evidence="2">
    <location>
        <begin position="42"/>
        <end position="63"/>
    </location>
</feature>
<keyword evidence="5" id="KW-1185">Reference proteome</keyword>
<dbReference type="EMBL" id="JAHFXS010003784">
    <property type="protein sequence ID" value="KAG9965052.1"/>
    <property type="molecule type" value="Genomic_DNA"/>
</dbReference>
<protein>
    <submittedName>
        <fullName evidence="4">Uncharacterized protein</fullName>
    </submittedName>
</protein>
<keyword evidence="2" id="KW-1133">Transmembrane helix</keyword>
<reference evidence="4" key="2">
    <citation type="submission" date="2021-08" db="EMBL/GenBank/DDBJ databases">
        <authorList>
            <person name="Gostincar C."/>
            <person name="Sun X."/>
            <person name="Song Z."/>
            <person name="Gunde-Cimerman N."/>
        </authorList>
    </citation>
    <scope>NUCLEOTIDE SEQUENCE</scope>
    <source>
        <strain evidence="4">EXF-9298</strain>
    </source>
</reference>
<keyword evidence="2" id="KW-0812">Transmembrane</keyword>
<dbReference type="InterPro" id="IPR034444">
    <property type="entry name" value="Nuo17.8"/>
</dbReference>
<dbReference type="PANTHER" id="PTHR42100">
    <property type="entry name" value="OXIDOREDUCTASE 178 KDA SUBUNIT, PUTATIVE (AFU_ORTHOLOGUE AFUA_8G04320)-RELATED"/>
    <property type="match status" value="1"/>
</dbReference>
<evidence type="ECO:0000256" key="1">
    <source>
        <dbReference type="SAM" id="MobiDB-lite"/>
    </source>
</evidence>
<accession>A0A9P8FB71</accession>
<feature type="non-terminal residue" evidence="4">
    <location>
        <position position="84"/>
    </location>
</feature>
<feature type="compositionally biased region" description="Low complexity" evidence="1">
    <location>
        <begin position="1"/>
        <end position="18"/>
    </location>
</feature>